<feature type="transmembrane region" description="Helical" evidence="7">
    <location>
        <begin position="112"/>
        <end position="136"/>
    </location>
</feature>
<evidence type="ECO:0000313" key="8">
    <source>
        <dbReference type="EMBL" id="APC00853.1"/>
    </source>
</evidence>
<dbReference type="NCBIfam" id="NF008201">
    <property type="entry name" value="PRK10958.1"/>
    <property type="match status" value="1"/>
</dbReference>
<comment type="subcellular location">
    <subcellularLocation>
        <location evidence="1">Cell membrane</location>
        <topology evidence="1">Multi-pass membrane protein</topology>
    </subcellularLocation>
</comment>
<keyword evidence="4 7" id="KW-0812">Transmembrane</keyword>
<evidence type="ECO:0000256" key="6">
    <source>
        <dbReference type="ARBA" id="ARBA00023136"/>
    </source>
</evidence>
<dbReference type="InterPro" id="IPR001123">
    <property type="entry name" value="LeuE-type"/>
</dbReference>
<reference evidence="8" key="1">
    <citation type="journal article" date="2017" name="Appl. Environ. Microbiol.">
        <title>Microdiversification of a pelagic Polynucleobacter species is mainly driven by acquisition of genomic islands from a partially interspecific gene pool.</title>
        <authorList>
            <person name="Hoetzinger M."/>
            <person name="Hahn M.W."/>
            <person name="Jezberova J."/>
            <person name="Schmidt J."/>
            <person name="Koll U."/>
        </authorList>
    </citation>
    <scope>NUCLEOTIDE SEQUENCE</scope>
    <source>
        <strain evidence="8">MWH-RechtKol4</strain>
    </source>
</reference>
<keyword evidence="5 7" id="KW-1133">Transmembrane helix</keyword>
<evidence type="ECO:0000256" key="2">
    <source>
        <dbReference type="ARBA" id="ARBA00007928"/>
    </source>
</evidence>
<evidence type="ECO:0000256" key="7">
    <source>
        <dbReference type="SAM" id="Phobius"/>
    </source>
</evidence>
<feature type="transmembrane region" description="Helical" evidence="7">
    <location>
        <begin position="266"/>
        <end position="284"/>
    </location>
</feature>
<keyword evidence="3" id="KW-1003">Cell membrane</keyword>
<evidence type="ECO:0000256" key="5">
    <source>
        <dbReference type="ARBA" id="ARBA00022989"/>
    </source>
</evidence>
<comment type="similarity">
    <text evidence="2">Belongs to the Rht family.</text>
</comment>
<dbReference type="GO" id="GO:0015190">
    <property type="term" value="F:L-leucine transmembrane transporter activity"/>
    <property type="evidence" value="ECO:0007669"/>
    <property type="project" value="TreeGrafter"/>
</dbReference>
<feature type="transmembrane region" description="Helical" evidence="7">
    <location>
        <begin position="142"/>
        <end position="163"/>
    </location>
</feature>
<evidence type="ECO:0000313" key="9">
    <source>
        <dbReference type="Proteomes" id="UP000182060"/>
    </source>
</evidence>
<dbReference type="EMBL" id="CP015017">
    <property type="protein sequence ID" value="APC00853.1"/>
    <property type="molecule type" value="Genomic_DNA"/>
</dbReference>
<dbReference type="PANTHER" id="PTHR30086">
    <property type="entry name" value="ARGININE EXPORTER PROTEIN ARGO"/>
    <property type="match status" value="1"/>
</dbReference>
<evidence type="ECO:0008006" key="10">
    <source>
        <dbReference type="Google" id="ProtNLM"/>
    </source>
</evidence>
<feature type="transmembrane region" description="Helical" evidence="7">
    <location>
        <begin position="192"/>
        <end position="217"/>
    </location>
</feature>
<sequence>MVKGIDHQTSGSVVVFMTSKLIAEIELGGDESICLKKPLSMADYDRDYKGFPDFNYHVAMEWFTLNLLSPTNAGIIDFPTYLLGTLITILFPGPNSLYVLTITTLKGWRYGAWGALGIFIGDSVLMGAVVLGAVSLLISSPIAFNVVRLMGAAYLGWIGIGLVRSGWQRWNSKADSANINVLQVRIMRLHPLAAALVLSLTNPKAIFFFIAFFSQFIRPDFEYPLHTFFYLAIVLQLMSMAYLGTLICVGQYCLTYFQRHQRLAAGLWIVAGLLFIGFALRLALA</sequence>
<keyword evidence="6 7" id="KW-0472">Membrane</keyword>
<accession>A0AAC9NI20</accession>
<dbReference type="AlphaFoldDB" id="A0AAC9NI20"/>
<organism evidence="8 9">
    <name type="scientific">Polynucleobacter asymbioticus</name>
    <dbReference type="NCBI Taxonomy" id="576611"/>
    <lineage>
        <taxon>Bacteria</taxon>
        <taxon>Pseudomonadati</taxon>
        <taxon>Pseudomonadota</taxon>
        <taxon>Betaproteobacteria</taxon>
        <taxon>Burkholderiales</taxon>
        <taxon>Burkholderiaceae</taxon>
        <taxon>Polynucleobacter</taxon>
    </lineage>
</organism>
<proteinExistence type="inferred from homology"/>
<dbReference type="Pfam" id="PF01810">
    <property type="entry name" value="LysE"/>
    <property type="match status" value="1"/>
</dbReference>
<evidence type="ECO:0000256" key="4">
    <source>
        <dbReference type="ARBA" id="ARBA00022692"/>
    </source>
</evidence>
<gene>
    <name evidence="8" type="ORF">AOC25_04015</name>
</gene>
<name>A0AAC9NI20_9BURK</name>
<evidence type="ECO:0000256" key="3">
    <source>
        <dbReference type="ARBA" id="ARBA00022475"/>
    </source>
</evidence>
<dbReference type="Proteomes" id="UP000182060">
    <property type="component" value="Chromosome"/>
</dbReference>
<dbReference type="GO" id="GO:0005886">
    <property type="term" value="C:plasma membrane"/>
    <property type="evidence" value="ECO:0007669"/>
    <property type="project" value="UniProtKB-SubCell"/>
</dbReference>
<feature type="transmembrane region" description="Helical" evidence="7">
    <location>
        <begin position="229"/>
        <end position="254"/>
    </location>
</feature>
<evidence type="ECO:0000256" key="1">
    <source>
        <dbReference type="ARBA" id="ARBA00004651"/>
    </source>
</evidence>
<feature type="transmembrane region" description="Helical" evidence="7">
    <location>
        <begin position="78"/>
        <end position="100"/>
    </location>
</feature>
<dbReference type="GO" id="GO:0015820">
    <property type="term" value="P:L-leucine transport"/>
    <property type="evidence" value="ECO:0007669"/>
    <property type="project" value="TreeGrafter"/>
</dbReference>
<protein>
    <recommendedName>
        <fullName evidence="10">Lysine exporter protein (LYSE/YGGA)</fullName>
    </recommendedName>
</protein>
<dbReference type="PANTHER" id="PTHR30086:SF15">
    <property type="entry name" value="LEUCINE EFFLUX PROTEIN"/>
    <property type="match status" value="1"/>
</dbReference>